<keyword evidence="3" id="KW-1185">Reference proteome</keyword>
<evidence type="ECO:0000259" key="1">
    <source>
        <dbReference type="Pfam" id="PF04316"/>
    </source>
</evidence>
<dbReference type="SUPFAM" id="SSF101498">
    <property type="entry name" value="Anti-sigma factor FlgM"/>
    <property type="match status" value="1"/>
</dbReference>
<dbReference type="InterPro" id="IPR035890">
    <property type="entry name" value="Anti-sigma-28_factor_FlgM_sf"/>
</dbReference>
<evidence type="ECO:0000313" key="3">
    <source>
        <dbReference type="Proteomes" id="UP000295726"/>
    </source>
</evidence>
<dbReference type="Proteomes" id="UP000295726">
    <property type="component" value="Unassembled WGS sequence"/>
</dbReference>
<dbReference type="Pfam" id="PF04316">
    <property type="entry name" value="FlgM"/>
    <property type="match status" value="1"/>
</dbReference>
<dbReference type="RefSeq" id="WP_132378009.1">
    <property type="nucleotide sequence ID" value="NZ_DAIPCY010000001.1"/>
</dbReference>
<dbReference type="AlphaFoldDB" id="A0A4R3KJC3"/>
<evidence type="ECO:0000313" key="2">
    <source>
        <dbReference type="EMBL" id="TCS82807.1"/>
    </source>
</evidence>
<gene>
    <name evidence="2" type="ORF">EDD59_101216</name>
</gene>
<feature type="domain" description="Anti-sigma-28 factor FlgM C-terminal" evidence="1">
    <location>
        <begin position="40"/>
        <end position="101"/>
    </location>
</feature>
<dbReference type="InterPro" id="IPR031316">
    <property type="entry name" value="FlgM_C"/>
</dbReference>
<organism evidence="2 3">
    <name type="scientific">Muricomes intestini</name>
    <dbReference type="NCBI Taxonomy" id="1796634"/>
    <lineage>
        <taxon>Bacteria</taxon>
        <taxon>Bacillati</taxon>
        <taxon>Bacillota</taxon>
        <taxon>Clostridia</taxon>
        <taxon>Lachnospirales</taxon>
        <taxon>Lachnospiraceae</taxon>
        <taxon>Muricomes</taxon>
    </lineage>
</organism>
<proteinExistence type="predicted"/>
<dbReference type="OrthoDB" id="2064085at2"/>
<sequence length="110" mass="12566">MDISIDSSVDSIRNSYKNQTVSDAAERKNLLGCSKERQFDEVIITSNSRQIEEKKIAEELTRRVLSEVNIPTPETKIEDLKQRVAEGSYQVDIDRLVDKILLLRGEQADE</sequence>
<accession>A0A4R3KJC3</accession>
<protein>
    <submittedName>
        <fullName evidence="2">Anti-sigma-28 factor FlgM</fullName>
    </submittedName>
</protein>
<reference evidence="2 3" key="1">
    <citation type="submission" date="2019-03" db="EMBL/GenBank/DDBJ databases">
        <title>Genomic Encyclopedia of Type Strains, Phase IV (KMG-IV): sequencing the most valuable type-strain genomes for metagenomic binning, comparative biology and taxonomic classification.</title>
        <authorList>
            <person name="Goeker M."/>
        </authorList>
    </citation>
    <scope>NUCLEOTIDE SEQUENCE [LARGE SCALE GENOMIC DNA]</scope>
    <source>
        <strain evidence="2 3">DSM 29489</strain>
    </source>
</reference>
<dbReference type="EMBL" id="SLZZ01000001">
    <property type="protein sequence ID" value="TCS82807.1"/>
    <property type="molecule type" value="Genomic_DNA"/>
</dbReference>
<name>A0A4R3KJC3_9FIRM</name>
<comment type="caution">
    <text evidence="2">The sequence shown here is derived from an EMBL/GenBank/DDBJ whole genome shotgun (WGS) entry which is preliminary data.</text>
</comment>